<evidence type="ECO:0000256" key="4">
    <source>
        <dbReference type="ARBA" id="ARBA00022475"/>
    </source>
</evidence>
<dbReference type="InterPro" id="IPR003439">
    <property type="entry name" value="ABC_transporter-like_ATP-bd"/>
</dbReference>
<dbReference type="InterPro" id="IPR003593">
    <property type="entry name" value="AAA+_ATPase"/>
</dbReference>
<dbReference type="InterPro" id="IPR015855">
    <property type="entry name" value="ABC_transpr_MalK-like"/>
</dbReference>
<dbReference type="GO" id="GO:0055052">
    <property type="term" value="C:ATP-binding cassette (ABC) transporter complex, substrate-binding subunit-containing"/>
    <property type="evidence" value="ECO:0007669"/>
    <property type="project" value="TreeGrafter"/>
</dbReference>
<dbReference type="PROSITE" id="PS00211">
    <property type="entry name" value="ABC_TRANSPORTER_1"/>
    <property type="match status" value="1"/>
</dbReference>
<dbReference type="RefSeq" id="WP_074065237.1">
    <property type="nucleotide sequence ID" value="NZ_CP017244.1"/>
</dbReference>
<dbReference type="GO" id="GO:0016887">
    <property type="term" value="F:ATP hydrolysis activity"/>
    <property type="evidence" value="ECO:0007669"/>
    <property type="project" value="InterPro"/>
</dbReference>
<dbReference type="PANTHER" id="PTHR43875:SF15">
    <property type="entry name" value="TREHALOSE IMPORT ATP-BINDING PROTEIN SUGC"/>
    <property type="match status" value="1"/>
</dbReference>
<evidence type="ECO:0000256" key="6">
    <source>
        <dbReference type="ARBA" id="ARBA00022741"/>
    </source>
</evidence>
<accession>A0A1L5PH06</accession>
<evidence type="ECO:0000313" key="12">
    <source>
        <dbReference type="Proteomes" id="UP000185109"/>
    </source>
</evidence>
<keyword evidence="6" id="KW-0547">Nucleotide-binding</keyword>
<reference evidence="11 12" key="1">
    <citation type="submission" date="2016-09" db="EMBL/GenBank/DDBJ databases">
        <title>The complete genome sequences of Rhizobium gallicum, symbiovars gallicum and phaseoli, symbionts associated to common bean (Phaseolus vulgaris).</title>
        <authorList>
            <person name="Bustos P."/>
            <person name="Santamaria R.I."/>
            <person name="Perez-Carrascal O.M."/>
            <person name="Juarez S."/>
            <person name="Lozano L."/>
            <person name="Martinez-Flores I."/>
            <person name="Martinez-Romero E."/>
            <person name="Cevallos M."/>
            <person name="Romero D."/>
            <person name="Davila G."/>
            <person name="Gonzalez V."/>
        </authorList>
    </citation>
    <scope>NUCLEOTIDE SEQUENCE [LARGE SCALE GENOMIC DNA]</scope>
    <source>
        <strain evidence="11 12">8C-3</strain>
        <plasmid evidence="12">Plasmid prsp8c3c</plasmid>
    </source>
</reference>
<dbReference type="SUPFAM" id="SSF50331">
    <property type="entry name" value="MOP-like"/>
    <property type="match status" value="1"/>
</dbReference>
<keyword evidence="4" id="KW-1003">Cell membrane</keyword>
<dbReference type="SMART" id="SM00382">
    <property type="entry name" value="AAA"/>
    <property type="match status" value="1"/>
</dbReference>
<dbReference type="FunFam" id="3.40.50.300:FF:000042">
    <property type="entry name" value="Maltose/maltodextrin ABC transporter, ATP-binding protein"/>
    <property type="match status" value="1"/>
</dbReference>
<evidence type="ECO:0000256" key="5">
    <source>
        <dbReference type="ARBA" id="ARBA00022519"/>
    </source>
</evidence>
<dbReference type="InterPro" id="IPR008995">
    <property type="entry name" value="Mo/tungstate-bd_C_term_dom"/>
</dbReference>
<keyword evidence="3" id="KW-0813">Transport</keyword>
<dbReference type="GO" id="GO:0140359">
    <property type="term" value="F:ABC-type transporter activity"/>
    <property type="evidence" value="ECO:0007669"/>
    <property type="project" value="InterPro"/>
</dbReference>
<dbReference type="InterPro" id="IPR047641">
    <property type="entry name" value="ABC_transpr_MalK/UgpC-like"/>
</dbReference>
<evidence type="ECO:0000256" key="1">
    <source>
        <dbReference type="ARBA" id="ARBA00004417"/>
    </source>
</evidence>
<dbReference type="Pfam" id="PF17912">
    <property type="entry name" value="OB_MalK"/>
    <property type="match status" value="1"/>
</dbReference>
<comment type="subcellular location">
    <subcellularLocation>
        <location evidence="1">Cell inner membrane</location>
        <topology evidence="1">Peripheral membrane protein</topology>
    </subcellularLocation>
</comment>
<evidence type="ECO:0000256" key="7">
    <source>
        <dbReference type="ARBA" id="ARBA00022840"/>
    </source>
</evidence>
<dbReference type="SUPFAM" id="SSF52540">
    <property type="entry name" value="P-loop containing nucleoside triphosphate hydrolases"/>
    <property type="match status" value="1"/>
</dbReference>
<keyword evidence="7 11" id="KW-0067">ATP-binding</keyword>
<dbReference type="InterPro" id="IPR012340">
    <property type="entry name" value="NA-bd_OB-fold"/>
</dbReference>
<keyword evidence="5" id="KW-0997">Cell inner membrane</keyword>
<dbReference type="InterPro" id="IPR027417">
    <property type="entry name" value="P-loop_NTPase"/>
</dbReference>
<name>A0A1L5PH06_RHIET</name>
<dbReference type="GO" id="GO:0008643">
    <property type="term" value="P:carbohydrate transport"/>
    <property type="evidence" value="ECO:0007669"/>
    <property type="project" value="InterPro"/>
</dbReference>
<keyword evidence="11" id="KW-0614">Plasmid</keyword>
<dbReference type="PANTHER" id="PTHR43875">
    <property type="entry name" value="MALTODEXTRIN IMPORT ATP-BINDING PROTEIN MSMX"/>
    <property type="match status" value="1"/>
</dbReference>
<dbReference type="EMBL" id="CP017244">
    <property type="protein sequence ID" value="APO79527.1"/>
    <property type="molecule type" value="Genomic_DNA"/>
</dbReference>
<organism evidence="11 12">
    <name type="scientific">Rhizobium etli 8C-3</name>
    <dbReference type="NCBI Taxonomy" id="538025"/>
    <lineage>
        <taxon>Bacteria</taxon>
        <taxon>Pseudomonadati</taxon>
        <taxon>Pseudomonadota</taxon>
        <taxon>Alphaproteobacteria</taxon>
        <taxon>Hyphomicrobiales</taxon>
        <taxon>Rhizobiaceae</taxon>
        <taxon>Rhizobium/Agrobacterium group</taxon>
        <taxon>Rhizobium</taxon>
    </lineage>
</organism>
<evidence type="ECO:0000259" key="10">
    <source>
        <dbReference type="PROSITE" id="PS50893"/>
    </source>
</evidence>
<evidence type="ECO:0000313" key="11">
    <source>
        <dbReference type="EMBL" id="APO79527.1"/>
    </source>
</evidence>
<dbReference type="CDD" id="cd03301">
    <property type="entry name" value="ABC_MalK_N"/>
    <property type="match status" value="1"/>
</dbReference>
<comment type="similarity">
    <text evidence="2">Belongs to the ABC transporter superfamily.</text>
</comment>
<keyword evidence="9" id="KW-0472">Membrane</keyword>
<gene>
    <name evidence="11" type="ORF">AM571_PC01796</name>
</gene>
<feature type="domain" description="ABC transporter" evidence="10">
    <location>
        <begin position="4"/>
        <end position="234"/>
    </location>
</feature>
<dbReference type="Gene3D" id="2.40.50.100">
    <property type="match status" value="1"/>
</dbReference>
<dbReference type="AlphaFoldDB" id="A0A1L5PH06"/>
<dbReference type="Pfam" id="PF00005">
    <property type="entry name" value="ABC_tran"/>
    <property type="match status" value="1"/>
</dbReference>
<geneLocation type="plasmid" evidence="12">
    <name>prsp8c3c</name>
</geneLocation>
<keyword evidence="8" id="KW-1278">Translocase</keyword>
<proteinExistence type="inferred from homology"/>
<dbReference type="PROSITE" id="PS50893">
    <property type="entry name" value="ABC_TRANSPORTER_2"/>
    <property type="match status" value="1"/>
</dbReference>
<dbReference type="Proteomes" id="UP000185109">
    <property type="component" value="Plasmid pRsp8C3c"/>
</dbReference>
<evidence type="ECO:0000256" key="8">
    <source>
        <dbReference type="ARBA" id="ARBA00022967"/>
    </source>
</evidence>
<protein>
    <submittedName>
        <fullName evidence="11">Sugar ABC transporter ATP-binding protein</fullName>
    </submittedName>
</protein>
<evidence type="ECO:0000256" key="3">
    <source>
        <dbReference type="ARBA" id="ARBA00022448"/>
    </source>
</evidence>
<evidence type="ECO:0000256" key="2">
    <source>
        <dbReference type="ARBA" id="ARBA00005417"/>
    </source>
</evidence>
<dbReference type="InterPro" id="IPR040582">
    <property type="entry name" value="OB_MalK-like"/>
</dbReference>
<evidence type="ECO:0000256" key="9">
    <source>
        <dbReference type="ARBA" id="ARBA00023136"/>
    </source>
</evidence>
<dbReference type="GO" id="GO:0005524">
    <property type="term" value="F:ATP binding"/>
    <property type="evidence" value="ECO:0007669"/>
    <property type="project" value="UniProtKB-KW"/>
</dbReference>
<dbReference type="InterPro" id="IPR017871">
    <property type="entry name" value="ABC_transporter-like_CS"/>
</dbReference>
<dbReference type="Gene3D" id="2.40.50.140">
    <property type="entry name" value="Nucleic acid-binding proteins"/>
    <property type="match status" value="1"/>
</dbReference>
<dbReference type="Gene3D" id="3.40.50.300">
    <property type="entry name" value="P-loop containing nucleotide triphosphate hydrolases"/>
    <property type="match status" value="1"/>
</dbReference>
<sequence length="369" mass="40084">MTQIELRGIQKYFGAVQVIKNLNLAIADNEFIVLLGQSGCGKTTTLRAVAGLETIDEGDILINGQPVQHMKASDRDIAMVFQSFSLYPHMTVYENIAFPLRATRMSKGDIDTAVGEIARVLRISEFLGRKPSALSGGDMQRVAIGRALVRRPKAMLMDEPIGALDAKLREEMRAEIKRLHLKQGSTTIYVTHDQVEAMSLADRIVIMHEGILQQVGSPFEVYAYPANMFVAQFVGSPVMNMAQATVSETDGHASVQISGGAKGFEFPAALANRLSDAKAENGKLTLGVRPEGVLISREAREGFLPVEAHIIEPLGSHDIVDLKVGDQMIRARTKSGFVSGPGETVWARIDPAQAHFFNTATGSSLGIRL</sequence>